<dbReference type="InterPro" id="IPR012337">
    <property type="entry name" value="RNaseH-like_sf"/>
</dbReference>
<dbReference type="GO" id="GO:0042780">
    <property type="term" value="P:tRNA 3'-end processing"/>
    <property type="evidence" value="ECO:0007669"/>
    <property type="project" value="UniProtKB-UniRule"/>
</dbReference>
<keyword evidence="3 6" id="KW-0540">Nuclease</keyword>
<evidence type="ECO:0000256" key="2">
    <source>
        <dbReference type="ARBA" id="ARBA00022694"/>
    </source>
</evidence>
<keyword evidence="2 6" id="KW-0819">tRNA processing</keyword>
<evidence type="ECO:0000256" key="4">
    <source>
        <dbReference type="ARBA" id="ARBA00022801"/>
    </source>
</evidence>
<evidence type="ECO:0000313" key="9">
    <source>
        <dbReference type="Proteomes" id="UP000295050"/>
    </source>
</evidence>
<evidence type="ECO:0000256" key="3">
    <source>
        <dbReference type="ARBA" id="ARBA00022722"/>
    </source>
</evidence>
<protein>
    <recommendedName>
        <fullName evidence="6">Ribonuclease D</fullName>
        <shortName evidence="6">RNase D</shortName>
        <ecNumber evidence="6">3.1.13.5</ecNumber>
    </recommendedName>
</protein>
<name>A0A4R2RQ37_9RHOB</name>
<evidence type="ECO:0000256" key="6">
    <source>
        <dbReference type="HAMAP-Rule" id="MF_01899"/>
    </source>
</evidence>
<keyword evidence="4 6" id="KW-0378">Hydrolase</keyword>
<dbReference type="GO" id="GO:0033890">
    <property type="term" value="F:ribonuclease D activity"/>
    <property type="evidence" value="ECO:0007669"/>
    <property type="project" value="UniProtKB-UniRule"/>
</dbReference>
<dbReference type="Gene3D" id="3.30.420.10">
    <property type="entry name" value="Ribonuclease H-like superfamily/Ribonuclease H"/>
    <property type="match status" value="1"/>
</dbReference>
<dbReference type="PANTHER" id="PTHR47649:SF1">
    <property type="entry name" value="RIBONUCLEASE D"/>
    <property type="match status" value="1"/>
</dbReference>
<dbReference type="Pfam" id="PF01612">
    <property type="entry name" value="DNA_pol_A_exo1"/>
    <property type="match status" value="1"/>
</dbReference>
<dbReference type="GO" id="GO:0005737">
    <property type="term" value="C:cytoplasm"/>
    <property type="evidence" value="ECO:0007669"/>
    <property type="project" value="UniProtKB-SubCell"/>
</dbReference>
<dbReference type="SUPFAM" id="SSF53098">
    <property type="entry name" value="Ribonuclease H-like"/>
    <property type="match status" value="1"/>
</dbReference>
<evidence type="ECO:0000256" key="1">
    <source>
        <dbReference type="ARBA" id="ARBA00022490"/>
    </source>
</evidence>
<dbReference type="OrthoDB" id="9800549at2"/>
<reference evidence="8 9" key="1">
    <citation type="submission" date="2019-03" db="EMBL/GenBank/DDBJ databases">
        <title>Genomic Encyclopedia of Type Strains, Phase IV (KMG-IV): sequencing the most valuable type-strain genomes for metagenomic binning, comparative biology and taxonomic classification.</title>
        <authorList>
            <person name="Goeker M."/>
        </authorList>
    </citation>
    <scope>NUCLEOTIDE SEQUENCE [LARGE SCALE GENOMIC DNA]</scope>
    <source>
        <strain evidence="8 9">DSM 24766</strain>
    </source>
</reference>
<dbReference type="Gene3D" id="1.10.150.80">
    <property type="entry name" value="HRDC domain"/>
    <property type="match status" value="1"/>
</dbReference>
<keyword evidence="5 6" id="KW-0269">Exonuclease</keyword>
<proteinExistence type="inferred from homology"/>
<dbReference type="SMART" id="SM00474">
    <property type="entry name" value="35EXOc"/>
    <property type="match status" value="1"/>
</dbReference>
<evidence type="ECO:0000313" key="8">
    <source>
        <dbReference type="EMBL" id="TCP61305.1"/>
    </source>
</evidence>
<dbReference type="Pfam" id="PF00570">
    <property type="entry name" value="HRDC"/>
    <property type="match status" value="1"/>
</dbReference>
<dbReference type="AlphaFoldDB" id="A0A4R2RQ37"/>
<dbReference type="HAMAP" id="MF_01899">
    <property type="entry name" value="RNase_D"/>
    <property type="match status" value="1"/>
</dbReference>
<dbReference type="InterPro" id="IPR044876">
    <property type="entry name" value="HRDC_dom_sf"/>
</dbReference>
<dbReference type="InterPro" id="IPR002562">
    <property type="entry name" value="3'-5'_exonuclease_dom"/>
</dbReference>
<organism evidence="8 9">
    <name type="scientific">Rhodovulum bhavnagarense</name>
    <dbReference type="NCBI Taxonomy" id="992286"/>
    <lineage>
        <taxon>Bacteria</taxon>
        <taxon>Pseudomonadati</taxon>
        <taxon>Pseudomonadota</taxon>
        <taxon>Alphaproteobacteria</taxon>
        <taxon>Rhodobacterales</taxon>
        <taxon>Paracoccaceae</taxon>
        <taxon>Rhodovulum</taxon>
    </lineage>
</organism>
<comment type="catalytic activity">
    <reaction evidence="6">
        <text>Exonucleolytic cleavage that removes extra residues from the 3'-terminus of tRNA to produce 5'-mononucleotides.</text>
        <dbReference type="EC" id="3.1.13.5"/>
    </reaction>
</comment>
<dbReference type="EC" id="3.1.13.5" evidence="6"/>
<gene>
    <name evidence="6" type="primary">rnd</name>
    <name evidence="8" type="ORF">EV663_10522</name>
</gene>
<comment type="caution">
    <text evidence="8">The sequence shown here is derived from an EMBL/GenBank/DDBJ whole genome shotgun (WGS) entry which is preliminary data.</text>
</comment>
<dbReference type="RefSeq" id="WP_132951095.1">
    <property type="nucleotide sequence ID" value="NZ_SLXU01000005.1"/>
</dbReference>
<dbReference type="PANTHER" id="PTHR47649">
    <property type="entry name" value="RIBONUCLEASE D"/>
    <property type="match status" value="1"/>
</dbReference>
<comment type="cofactor">
    <cofactor evidence="6">
        <name>a divalent metal cation</name>
        <dbReference type="ChEBI" id="CHEBI:60240"/>
    </cofactor>
</comment>
<dbReference type="EMBL" id="SLXU01000005">
    <property type="protein sequence ID" value="TCP61305.1"/>
    <property type="molecule type" value="Genomic_DNA"/>
</dbReference>
<accession>A0A4R2RQ37</accession>
<dbReference type="InterPro" id="IPR006292">
    <property type="entry name" value="RNase_D"/>
</dbReference>
<comment type="subcellular location">
    <subcellularLocation>
        <location evidence="6">Cytoplasm</location>
    </subcellularLocation>
</comment>
<dbReference type="GO" id="GO:0000166">
    <property type="term" value="F:nucleotide binding"/>
    <property type="evidence" value="ECO:0007669"/>
    <property type="project" value="InterPro"/>
</dbReference>
<dbReference type="Proteomes" id="UP000295050">
    <property type="component" value="Unassembled WGS sequence"/>
</dbReference>
<dbReference type="InterPro" id="IPR002121">
    <property type="entry name" value="HRDC_dom"/>
</dbReference>
<comment type="function">
    <text evidence="6">Exonuclease involved in the 3' processing of various precursor tRNAs. Initiates hydrolysis at the 3'-terminus of an RNA molecule and releases 5'-mononucleotides.</text>
</comment>
<dbReference type="PROSITE" id="PS50967">
    <property type="entry name" value="HRDC"/>
    <property type="match status" value="1"/>
</dbReference>
<dbReference type="NCBIfam" id="TIGR01388">
    <property type="entry name" value="rnd"/>
    <property type="match status" value="1"/>
</dbReference>
<dbReference type="CDD" id="cd06142">
    <property type="entry name" value="RNaseD_exo"/>
    <property type="match status" value="1"/>
</dbReference>
<evidence type="ECO:0000259" key="7">
    <source>
        <dbReference type="PROSITE" id="PS50967"/>
    </source>
</evidence>
<keyword evidence="1 6" id="KW-0963">Cytoplasm</keyword>
<dbReference type="InterPro" id="IPR036397">
    <property type="entry name" value="RNaseH_sf"/>
</dbReference>
<feature type="domain" description="HRDC" evidence="7">
    <location>
        <begin position="211"/>
        <end position="292"/>
    </location>
</feature>
<sequence>MRTLSTTEELDAFCEMAAKAPYVTLDTEFLRERTYYAKLCLVQMALPGKDGEAVLVDPLAGELSLEPLYRLFRNANVVKVFHAARQDLEIFFTEGKVFPQPLFDTQVAAMVCGFGEQVGYETLVRKIVKANLDKTSRFTDWSRRPLTDAQKTYALADVTHLRGIYEYLATELDRTGRAKWLEEELAVLTDPETYIVRPSEAWKRVKTRTNSGKFLAAVRELARFREAYAQSRNIPRTRVFKDDALLELASTRPQGPEDLSRARLLLREARRGEIAEGIVAAIGAAQDTAPEDYPQPDRDIDKLQVNPALADLLRVLLKAKSEETGVAQKLIANAADLDAIAAGRRDVVALRGWRHEVFGADALRLCSGEIALAAKGNSVAVVSL</sequence>
<dbReference type="GO" id="GO:0008408">
    <property type="term" value="F:3'-5' exonuclease activity"/>
    <property type="evidence" value="ECO:0007669"/>
    <property type="project" value="InterPro"/>
</dbReference>
<evidence type="ECO:0000256" key="5">
    <source>
        <dbReference type="ARBA" id="ARBA00022839"/>
    </source>
</evidence>
<dbReference type="InterPro" id="IPR010997">
    <property type="entry name" value="HRDC-like_sf"/>
</dbReference>
<dbReference type="SUPFAM" id="SSF47819">
    <property type="entry name" value="HRDC-like"/>
    <property type="match status" value="2"/>
</dbReference>
<dbReference type="GO" id="GO:0003676">
    <property type="term" value="F:nucleic acid binding"/>
    <property type="evidence" value="ECO:0007669"/>
    <property type="project" value="InterPro"/>
</dbReference>
<comment type="similarity">
    <text evidence="6">Belongs to the RNase D family.</text>
</comment>
<keyword evidence="9" id="KW-1185">Reference proteome</keyword>
<dbReference type="InterPro" id="IPR051086">
    <property type="entry name" value="RNase_D-like"/>
</dbReference>